<comment type="subcellular location">
    <subcellularLocation>
        <location evidence="1">Nucleus envelope</location>
    </subcellularLocation>
</comment>
<dbReference type="InterPro" id="IPR037624">
    <property type="entry name" value="Nup133-like"/>
</dbReference>
<evidence type="ECO:0000259" key="9">
    <source>
        <dbReference type="Pfam" id="PF08801"/>
    </source>
</evidence>
<dbReference type="Proteomes" id="UP000245946">
    <property type="component" value="Unassembled WGS sequence"/>
</dbReference>
<dbReference type="GeneID" id="37267614"/>
<dbReference type="GO" id="GO:0000972">
    <property type="term" value="P:transcription-dependent tethering of RNA polymerase II gene DNA at nuclear periphery"/>
    <property type="evidence" value="ECO:0007669"/>
    <property type="project" value="TreeGrafter"/>
</dbReference>
<dbReference type="Gene3D" id="1.20.58.1380">
    <property type="match status" value="1"/>
</dbReference>
<dbReference type="GO" id="GO:0016973">
    <property type="term" value="P:poly(A)+ mRNA export from nucleus"/>
    <property type="evidence" value="ECO:0007669"/>
    <property type="project" value="TreeGrafter"/>
</dbReference>
<keyword evidence="4" id="KW-0509">mRNA transport</keyword>
<evidence type="ECO:0000256" key="2">
    <source>
        <dbReference type="ARBA" id="ARBA00005569"/>
    </source>
</evidence>
<evidence type="ECO:0000259" key="8">
    <source>
        <dbReference type="Pfam" id="PF03177"/>
    </source>
</evidence>
<sequence>MTEGSIAGGGSLEEGTILLKDDITAVTAFTRLPLEVAQLLEGSDPYRQALASGFSVQTGFAYLTTPDVCYVWNFTARGSVSPICYTFSVPSSSGSSSSPMSLPHCALVSRSSGHEPGLILVSQSGKLAFWNSVVSSGAGADGGQELAIALGAGETITALQQCQASCFAVSTSQSRLFNVLVSSRGGRLSASVAPFAQPRGLFGRLFGSASSFSLGSEGTFALAAGPAPDKSDTWNLFTLGQRVVQKWHIGENGGERLAAEQDLRQMIVSAVFGPSEGDTQLSPESVALEMLSCAVTNDASLAILFAHSPSASGARSFGVAIAELPTGATSFVISSTSQMQYRAHRDPRPNSAPQLVLPHGGPALFVVFPEAVVLRIRDVEFEDVLMLRDSSRNRFLGLGAEALDVDSDTDVASVSLITLRSGALLLELACVEAEDLAQRLASPSERALVGTERLRAKLEQAVFYGDNTLNPVSFELPQSFEGDLITAAERLSSQIVNSASVSLEDVVDLRAQLADRVARLRGLIGFIAQNGLLGKLSQTSRRHLGADAEMLAAAIDLWQYSNAFMNTARQTGISANPLAESIEQVMGDLGEGAGDVARLFFRERLEYLNSVLEEVAARVRAAQGTSIDVRSFEVLEANRILLTAYQAAHRCRKDTAELYRFTPSQAAFEAWTCTAGNIDVLEALFHATEDLLRERTRELGTSVDAGSLQLVVADTSAQGLAQRAQQELKSQLADLAAHALSAFEDRLAYLQAAAGTGSDANTLDRERELLDARYRSARPQMILPLLAVGRQERAFGLAERHRDFRTLTELCHQPSLASGSGEQRIRHYLRLYRKDFAFELYGWYVEQGKLRKLLEQEESESELLLDFLESTDNARIGWLHDIRLARYDEASDKLLRVADAEQGLAEKKLMLSLGKLSHIALLTEQQIATAKEQQAIEVIDDQIDLTNVHQRLLDAFESAVPGAIEGAELSAEPVVDAVAVSLQGLPTLRSLFRTLAAQLLRGSVLSSEDLIDLLTLQDPSESASENFTTALEVFIRTKDLPEARSTACLSSLWLRLYLSDDWPSITDTTAISDDELTERLRSTNLYAALLSAATNGGAFALRDARRPHMLMLVLCRQHV</sequence>
<dbReference type="EMBL" id="KZ819285">
    <property type="protein sequence ID" value="PWO00580.1"/>
    <property type="molecule type" value="Genomic_DNA"/>
</dbReference>
<dbReference type="Pfam" id="PF03177">
    <property type="entry name" value="Nucleoporin_C"/>
    <property type="match status" value="1"/>
</dbReference>
<dbReference type="AlphaFoldDB" id="A0A316ZGH1"/>
<organism evidence="10 11">
    <name type="scientific">Tilletiopsis washingtonensis</name>
    <dbReference type="NCBI Taxonomy" id="58919"/>
    <lineage>
        <taxon>Eukaryota</taxon>
        <taxon>Fungi</taxon>
        <taxon>Dikarya</taxon>
        <taxon>Basidiomycota</taxon>
        <taxon>Ustilaginomycotina</taxon>
        <taxon>Exobasidiomycetes</taxon>
        <taxon>Entylomatales</taxon>
        <taxon>Entylomatales incertae sedis</taxon>
        <taxon>Tilletiopsis</taxon>
    </lineage>
</organism>
<dbReference type="GO" id="GO:0017056">
    <property type="term" value="F:structural constituent of nuclear pore"/>
    <property type="evidence" value="ECO:0007669"/>
    <property type="project" value="InterPro"/>
</dbReference>
<keyword evidence="7" id="KW-0539">Nucleus</keyword>
<name>A0A316ZGH1_9BASI</name>
<evidence type="ECO:0000256" key="1">
    <source>
        <dbReference type="ARBA" id="ARBA00004259"/>
    </source>
</evidence>
<dbReference type="Gene3D" id="2.130.10.10">
    <property type="entry name" value="YVTN repeat-like/Quinoprotein amine dehydrogenase"/>
    <property type="match status" value="1"/>
</dbReference>
<evidence type="ECO:0000313" key="10">
    <source>
        <dbReference type="EMBL" id="PWO00580.1"/>
    </source>
</evidence>
<dbReference type="InterPro" id="IPR014908">
    <property type="entry name" value="Nucleoporin_Nup133/Nup155_N"/>
</dbReference>
<dbReference type="GO" id="GO:0031080">
    <property type="term" value="C:nuclear pore outer ring"/>
    <property type="evidence" value="ECO:0007669"/>
    <property type="project" value="TreeGrafter"/>
</dbReference>
<evidence type="ECO:0000313" key="11">
    <source>
        <dbReference type="Proteomes" id="UP000245946"/>
    </source>
</evidence>
<dbReference type="STRING" id="58919.A0A316ZGH1"/>
<comment type="similarity">
    <text evidence="2">Belongs to the nucleoporin Nup133 family.</text>
</comment>
<keyword evidence="11" id="KW-1185">Reference proteome</keyword>
<dbReference type="SUPFAM" id="SSF117289">
    <property type="entry name" value="Nucleoporin domain"/>
    <property type="match status" value="1"/>
</dbReference>
<evidence type="ECO:0000256" key="7">
    <source>
        <dbReference type="ARBA" id="ARBA00023242"/>
    </source>
</evidence>
<dbReference type="PANTHER" id="PTHR13405:SF11">
    <property type="entry name" value="NUCLEAR PORE COMPLEX PROTEIN NUP133"/>
    <property type="match status" value="1"/>
</dbReference>
<dbReference type="PANTHER" id="PTHR13405">
    <property type="entry name" value="NUCLEAR PORE COMPLEX PROTEIN NUP133"/>
    <property type="match status" value="1"/>
</dbReference>
<accession>A0A316ZGH1</accession>
<feature type="domain" description="Nucleoporin Nup133/Nup155-like N-terminal" evidence="9">
    <location>
        <begin position="47"/>
        <end position="374"/>
    </location>
</feature>
<reference evidence="10 11" key="1">
    <citation type="journal article" date="2018" name="Mol. Biol. Evol.">
        <title>Broad Genomic Sampling Reveals a Smut Pathogenic Ancestry of the Fungal Clade Ustilaginomycotina.</title>
        <authorList>
            <person name="Kijpornyongpan T."/>
            <person name="Mondo S.J."/>
            <person name="Barry K."/>
            <person name="Sandor L."/>
            <person name="Lee J."/>
            <person name="Lipzen A."/>
            <person name="Pangilinan J."/>
            <person name="LaButti K."/>
            <person name="Hainaut M."/>
            <person name="Henrissat B."/>
            <person name="Grigoriev I.V."/>
            <person name="Spatafora J.W."/>
            <person name="Aime M.C."/>
        </authorList>
    </citation>
    <scope>NUCLEOTIDE SEQUENCE [LARGE SCALE GENOMIC DNA]</scope>
    <source>
        <strain evidence="10 11">MCA 4186</strain>
    </source>
</reference>
<keyword evidence="3" id="KW-0813">Transport</keyword>
<proteinExistence type="inferred from homology"/>
<keyword evidence="6" id="KW-0811">Translocation</keyword>
<keyword evidence="5" id="KW-0653">Protein transport</keyword>
<evidence type="ECO:0000256" key="6">
    <source>
        <dbReference type="ARBA" id="ARBA00023010"/>
    </source>
</evidence>
<dbReference type="GO" id="GO:0006606">
    <property type="term" value="P:protein import into nucleus"/>
    <property type="evidence" value="ECO:0007669"/>
    <property type="project" value="TreeGrafter"/>
</dbReference>
<dbReference type="InterPro" id="IPR015943">
    <property type="entry name" value="WD40/YVTN_repeat-like_dom_sf"/>
</dbReference>
<dbReference type="RefSeq" id="XP_025600858.1">
    <property type="nucleotide sequence ID" value="XM_025740068.1"/>
</dbReference>
<dbReference type="Pfam" id="PF08801">
    <property type="entry name" value="Nucleoporin_N"/>
    <property type="match status" value="1"/>
</dbReference>
<evidence type="ECO:0000256" key="3">
    <source>
        <dbReference type="ARBA" id="ARBA00022448"/>
    </source>
</evidence>
<gene>
    <name evidence="10" type="ORF">FA09DRAFT_293983</name>
</gene>
<evidence type="ECO:0008006" key="12">
    <source>
        <dbReference type="Google" id="ProtNLM"/>
    </source>
</evidence>
<dbReference type="InterPro" id="IPR007187">
    <property type="entry name" value="Nucleoporin_Nup133/Nup155_C"/>
</dbReference>
<dbReference type="OrthoDB" id="103454at2759"/>
<evidence type="ECO:0000256" key="4">
    <source>
        <dbReference type="ARBA" id="ARBA00022816"/>
    </source>
</evidence>
<feature type="domain" description="Nucleoporin Nup133/Nup155-like C-terminal" evidence="8">
    <location>
        <begin position="548"/>
        <end position="1090"/>
    </location>
</feature>
<evidence type="ECO:0000256" key="5">
    <source>
        <dbReference type="ARBA" id="ARBA00022927"/>
    </source>
</evidence>
<protein>
    <recommendedName>
        <fullName evidence="12">Nucleoporin-domain-containing protein</fullName>
    </recommendedName>
</protein>